<dbReference type="Pfam" id="PF12833">
    <property type="entry name" value="HTH_18"/>
    <property type="match status" value="1"/>
</dbReference>
<gene>
    <name evidence="5" type="ordered locus">swp_0094</name>
</gene>
<evidence type="ECO:0000256" key="3">
    <source>
        <dbReference type="ARBA" id="ARBA00023163"/>
    </source>
</evidence>
<dbReference type="Proteomes" id="UP000000753">
    <property type="component" value="Chromosome"/>
</dbReference>
<dbReference type="EMBL" id="CP000472">
    <property type="protein sequence ID" value="ACJ26939.1"/>
    <property type="molecule type" value="Genomic_DNA"/>
</dbReference>
<dbReference type="InterPro" id="IPR032687">
    <property type="entry name" value="AraC-type_N"/>
</dbReference>
<evidence type="ECO:0000313" key="5">
    <source>
        <dbReference type="EMBL" id="ACJ26939.1"/>
    </source>
</evidence>
<evidence type="ECO:0000256" key="2">
    <source>
        <dbReference type="ARBA" id="ARBA00023125"/>
    </source>
</evidence>
<dbReference type="SUPFAM" id="SSF46689">
    <property type="entry name" value="Homeodomain-like"/>
    <property type="match status" value="1"/>
</dbReference>
<dbReference type="HOGENOM" id="CLU_047522_3_5_6"/>
<dbReference type="Pfam" id="PF12625">
    <property type="entry name" value="Arabinose_bd"/>
    <property type="match status" value="1"/>
</dbReference>
<dbReference type="PROSITE" id="PS01124">
    <property type="entry name" value="HTH_ARAC_FAMILY_2"/>
    <property type="match status" value="1"/>
</dbReference>
<dbReference type="RefSeq" id="WP_020910323.1">
    <property type="nucleotide sequence ID" value="NC_011566.1"/>
</dbReference>
<dbReference type="SMART" id="SM00342">
    <property type="entry name" value="HTH_ARAC"/>
    <property type="match status" value="1"/>
</dbReference>
<keyword evidence="3" id="KW-0804">Transcription</keyword>
<proteinExistence type="predicted"/>
<evidence type="ECO:0000259" key="4">
    <source>
        <dbReference type="PROSITE" id="PS01124"/>
    </source>
</evidence>
<evidence type="ECO:0000256" key="1">
    <source>
        <dbReference type="ARBA" id="ARBA00023015"/>
    </source>
</evidence>
<evidence type="ECO:0000313" key="6">
    <source>
        <dbReference type="Proteomes" id="UP000000753"/>
    </source>
</evidence>
<dbReference type="KEGG" id="swp:swp_0094"/>
<dbReference type="GO" id="GO:0000976">
    <property type="term" value="F:transcription cis-regulatory region binding"/>
    <property type="evidence" value="ECO:0007669"/>
    <property type="project" value="TreeGrafter"/>
</dbReference>
<dbReference type="STRING" id="225849.swp_0094"/>
<accession>B8CGU6</accession>
<organism evidence="5 6">
    <name type="scientific">Shewanella piezotolerans (strain WP3 / JCM 13877)</name>
    <dbReference type="NCBI Taxonomy" id="225849"/>
    <lineage>
        <taxon>Bacteria</taxon>
        <taxon>Pseudomonadati</taxon>
        <taxon>Pseudomonadota</taxon>
        <taxon>Gammaproteobacteria</taxon>
        <taxon>Alteromonadales</taxon>
        <taxon>Shewanellaceae</taxon>
        <taxon>Shewanella</taxon>
    </lineage>
</organism>
<protein>
    <submittedName>
        <fullName evidence="5">Transcriptional regulator, AraC family</fullName>
    </submittedName>
</protein>
<keyword evidence="2" id="KW-0238">DNA-binding</keyword>
<dbReference type="eggNOG" id="COG2207">
    <property type="taxonomic scope" value="Bacteria"/>
</dbReference>
<feature type="domain" description="HTH araC/xylS-type" evidence="4">
    <location>
        <begin position="237"/>
        <end position="338"/>
    </location>
</feature>
<dbReference type="Gene3D" id="1.10.10.60">
    <property type="entry name" value="Homeodomain-like"/>
    <property type="match status" value="1"/>
</dbReference>
<dbReference type="OrthoDB" id="5582699at2"/>
<dbReference type="PANTHER" id="PTHR47894:SF1">
    <property type="entry name" value="HTH-TYPE TRANSCRIPTIONAL REGULATOR VQSM"/>
    <property type="match status" value="1"/>
</dbReference>
<dbReference type="InterPro" id="IPR009057">
    <property type="entry name" value="Homeodomain-like_sf"/>
</dbReference>
<dbReference type="AlphaFoldDB" id="B8CGU6"/>
<reference evidence="5 6" key="1">
    <citation type="journal article" date="2008" name="PLoS ONE">
        <title>Environmental adaptation: genomic analysis of the piezotolerant and psychrotolerant deep-sea iron reducing bacterium Shewanella piezotolerans WP3.</title>
        <authorList>
            <person name="Wang F."/>
            <person name="Wang J."/>
            <person name="Jian H."/>
            <person name="Zhang B."/>
            <person name="Li S."/>
            <person name="Wang F."/>
            <person name="Zeng X."/>
            <person name="Gao L."/>
            <person name="Bartlett D.H."/>
            <person name="Yu J."/>
            <person name="Hu S."/>
            <person name="Xiao X."/>
        </authorList>
    </citation>
    <scope>NUCLEOTIDE SEQUENCE [LARGE SCALE GENOMIC DNA]</scope>
    <source>
        <strain evidence="6">WP3 / JCM 13877</strain>
    </source>
</reference>
<dbReference type="PANTHER" id="PTHR47894">
    <property type="entry name" value="HTH-TYPE TRANSCRIPTIONAL REGULATOR GADX"/>
    <property type="match status" value="1"/>
</dbReference>
<dbReference type="GO" id="GO:0003700">
    <property type="term" value="F:DNA-binding transcription factor activity"/>
    <property type="evidence" value="ECO:0007669"/>
    <property type="project" value="InterPro"/>
</dbReference>
<dbReference type="InterPro" id="IPR018060">
    <property type="entry name" value="HTH_AraC"/>
</dbReference>
<keyword evidence="1" id="KW-0805">Transcription regulation</keyword>
<dbReference type="GO" id="GO:0005829">
    <property type="term" value="C:cytosol"/>
    <property type="evidence" value="ECO:0007669"/>
    <property type="project" value="TreeGrafter"/>
</dbReference>
<name>B8CGU6_SHEPW</name>
<sequence>MQSIAYAQDKCIDSQLLAASIVVMFEHRGLNVDRLLKGTGIFKQDLQLIEHMISPLQLMSLIDNAMALWPGNDLAFLLGQQWLPLQSGALTNGLFCCNSLTQMQRFWHKYHWSSQPWLQGWHWRTKQMQHLLLQLDIGAQRQQRFFTELALSSLVSTYKRLTHRVWQGHFALPYAEPKLLDQYYKYLGHDLSFNQPICVISYNASTRHEPLELANSQGLKLARQQVSQQRQAAKHQIGLPAYIRLLLTRPKTRCYTLPQVAERLGLSSATLKRRLKAYDISFQQLQDEANMQHAIFLLAVSGESNLTIAKQLHFADSNNFRRSFKRWTGQLPSQFKYWLSHAN</sequence>
<keyword evidence="6" id="KW-1185">Reference proteome</keyword>